<evidence type="ECO:0000256" key="4">
    <source>
        <dbReference type="ARBA" id="ARBA00023014"/>
    </source>
</evidence>
<feature type="non-terminal residue" evidence="5">
    <location>
        <position position="61"/>
    </location>
</feature>
<dbReference type="EMBL" id="BARV01003066">
    <property type="protein sequence ID" value="GAH99148.1"/>
    <property type="molecule type" value="Genomic_DNA"/>
</dbReference>
<comment type="caution">
    <text evidence="5">The sequence shown here is derived from an EMBL/GenBank/DDBJ whole genome shotgun (WGS) entry which is preliminary data.</text>
</comment>
<name>X1LYF2_9ZZZZ</name>
<gene>
    <name evidence="5" type="ORF">S06H3_07543</name>
</gene>
<keyword evidence="4" id="KW-0411">Iron-sulfur</keyword>
<evidence type="ECO:0008006" key="6">
    <source>
        <dbReference type="Google" id="ProtNLM"/>
    </source>
</evidence>
<keyword evidence="3" id="KW-0408">Iron</keyword>
<dbReference type="PANTHER" id="PTHR10359:SF19">
    <property type="entry name" value="DNA REPAIR GLYCOSYLASE MJ1434-RELATED"/>
    <property type="match status" value="1"/>
</dbReference>
<reference evidence="5" key="1">
    <citation type="journal article" date="2014" name="Front. Microbiol.">
        <title>High frequency of phylogenetically diverse reductive dehalogenase-homologous genes in deep subseafloor sedimentary metagenomes.</title>
        <authorList>
            <person name="Kawai M."/>
            <person name="Futagami T."/>
            <person name="Toyoda A."/>
            <person name="Takaki Y."/>
            <person name="Nishi S."/>
            <person name="Hori S."/>
            <person name="Arai W."/>
            <person name="Tsubouchi T."/>
            <person name="Morono Y."/>
            <person name="Uchiyama I."/>
            <person name="Ito T."/>
            <person name="Fujiyama A."/>
            <person name="Inagaki F."/>
            <person name="Takami H."/>
        </authorList>
    </citation>
    <scope>NUCLEOTIDE SEQUENCE</scope>
    <source>
        <strain evidence="5">Expedition CK06-06</strain>
    </source>
</reference>
<dbReference type="GO" id="GO:0051539">
    <property type="term" value="F:4 iron, 4 sulfur cluster binding"/>
    <property type="evidence" value="ECO:0007669"/>
    <property type="project" value="UniProtKB-KW"/>
</dbReference>
<keyword evidence="1" id="KW-0004">4Fe-4S</keyword>
<evidence type="ECO:0000256" key="2">
    <source>
        <dbReference type="ARBA" id="ARBA00022723"/>
    </source>
</evidence>
<sequence length="61" mass="6966">MISKQLTEVYQLLFDRFGPQHWWPGETQFEIIAGAVLTQNTNWANVKKAIANLKSAHLLTP</sequence>
<evidence type="ECO:0000313" key="5">
    <source>
        <dbReference type="EMBL" id="GAH99148.1"/>
    </source>
</evidence>
<dbReference type="AlphaFoldDB" id="X1LYF2"/>
<dbReference type="InterPro" id="IPR011257">
    <property type="entry name" value="DNA_glycosylase"/>
</dbReference>
<dbReference type="GO" id="GO:0046872">
    <property type="term" value="F:metal ion binding"/>
    <property type="evidence" value="ECO:0007669"/>
    <property type="project" value="UniProtKB-KW"/>
</dbReference>
<keyword evidence="2" id="KW-0479">Metal-binding</keyword>
<dbReference type="PANTHER" id="PTHR10359">
    <property type="entry name" value="A/G-SPECIFIC ADENINE GLYCOSYLASE/ENDONUCLEASE III"/>
    <property type="match status" value="1"/>
</dbReference>
<accession>X1LYF2</accession>
<proteinExistence type="predicted"/>
<dbReference type="Gene3D" id="1.10.340.30">
    <property type="entry name" value="Hypothetical protein, domain 2"/>
    <property type="match status" value="1"/>
</dbReference>
<evidence type="ECO:0000256" key="1">
    <source>
        <dbReference type="ARBA" id="ARBA00022485"/>
    </source>
</evidence>
<organism evidence="5">
    <name type="scientific">marine sediment metagenome</name>
    <dbReference type="NCBI Taxonomy" id="412755"/>
    <lineage>
        <taxon>unclassified sequences</taxon>
        <taxon>metagenomes</taxon>
        <taxon>ecological metagenomes</taxon>
    </lineage>
</organism>
<protein>
    <recommendedName>
        <fullName evidence="6">HhH-GPD domain-containing protein</fullName>
    </recommendedName>
</protein>
<dbReference type="GO" id="GO:0003824">
    <property type="term" value="F:catalytic activity"/>
    <property type="evidence" value="ECO:0007669"/>
    <property type="project" value="InterPro"/>
</dbReference>
<dbReference type="GO" id="GO:0006281">
    <property type="term" value="P:DNA repair"/>
    <property type="evidence" value="ECO:0007669"/>
    <property type="project" value="InterPro"/>
</dbReference>
<dbReference type="SUPFAM" id="SSF48150">
    <property type="entry name" value="DNA-glycosylase"/>
    <property type="match status" value="1"/>
</dbReference>
<evidence type="ECO:0000256" key="3">
    <source>
        <dbReference type="ARBA" id="ARBA00023004"/>
    </source>
</evidence>